<feature type="transmembrane region" description="Helical" evidence="1">
    <location>
        <begin position="33"/>
        <end position="52"/>
    </location>
</feature>
<accession>A0ABN2PPQ1</accession>
<feature type="transmembrane region" description="Helical" evidence="1">
    <location>
        <begin position="7"/>
        <end position="27"/>
    </location>
</feature>
<organism evidence="2 3">
    <name type="scientific">Nocardioides lentus</name>
    <dbReference type="NCBI Taxonomy" id="338077"/>
    <lineage>
        <taxon>Bacteria</taxon>
        <taxon>Bacillati</taxon>
        <taxon>Actinomycetota</taxon>
        <taxon>Actinomycetes</taxon>
        <taxon>Propionibacteriales</taxon>
        <taxon>Nocardioidaceae</taxon>
        <taxon>Nocardioides</taxon>
    </lineage>
</organism>
<gene>
    <name evidence="2" type="ORF">GCM10009737_32460</name>
</gene>
<evidence type="ECO:0000313" key="3">
    <source>
        <dbReference type="Proteomes" id="UP001501612"/>
    </source>
</evidence>
<proteinExistence type="predicted"/>
<comment type="caution">
    <text evidence="2">The sequence shown here is derived from an EMBL/GenBank/DDBJ whole genome shotgun (WGS) entry which is preliminary data.</text>
</comment>
<evidence type="ECO:0000313" key="2">
    <source>
        <dbReference type="EMBL" id="GAA1928112.1"/>
    </source>
</evidence>
<name>A0ABN2PPQ1_9ACTN</name>
<sequence length="67" mass="7498">MSGKAWAALIGFVMVALVGLAIAYYRAGGETSWPFIGLMAFAAVWLPLQVWGKRRMRARLERIEREG</sequence>
<dbReference type="EMBL" id="BAAAMY010000009">
    <property type="protein sequence ID" value="GAA1928112.1"/>
    <property type="molecule type" value="Genomic_DNA"/>
</dbReference>
<keyword evidence="3" id="KW-1185">Reference proteome</keyword>
<reference evidence="2 3" key="1">
    <citation type="journal article" date="2019" name="Int. J. Syst. Evol. Microbiol.">
        <title>The Global Catalogue of Microorganisms (GCM) 10K type strain sequencing project: providing services to taxonomists for standard genome sequencing and annotation.</title>
        <authorList>
            <consortium name="The Broad Institute Genomics Platform"/>
            <consortium name="The Broad Institute Genome Sequencing Center for Infectious Disease"/>
            <person name="Wu L."/>
            <person name="Ma J."/>
        </authorList>
    </citation>
    <scope>NUCLEOTIDE SEQUENCE [LARGE SCALE GENOMIC DNA]</scope>
    <source>
        <strain evidence="2 3">JCM 14046</strain>
    </source>
</reference>
<keyword evidence="1" id="KW-1133">Transmembrane helix</keyword>
<evidence type="ECO:0000256" key="1">
    <source>
        <dbReference type="SAM" id="Phobius"/>
    </source>
</evidence>
<keyword evidence="1" id="KW-0812">Transmembrane</keyword>
<protein>
    <submittedName>
        <fullName evidence="2">Uncharacterized protein</fullName>
    </submittedName>
</protein>
<dbReference type="Proteomes" id="UP001501612">
    <property type="component" value="Unassembled WGS sequence"/>
</dbReference>
<keyword evidence="1" id="KW-0472">Membrane</keyword>